<protein>
    <submittedName>
        <fullName evidence="3">Uncharacterized protein</fullName>
    </submittedName>
</protein>
<name>A0A8J2JWV9_9HEXA</name>
<dbReference type="Proteomes" id="UP000708208">
    <property type="component" value="Unassembled WGS sequence"/>
</dbReference>
<comment type="caution">
    <text evidence="3">The sequence shown here is derived from an EMBL/GenBank/DDBJ whole genome shotgun (WGS) entry which is preliminary data.</text>
</comment>
<sequence length="68" mass="7472">MKSMIYWVLMVAVIVAVVAPWVYAAPEDAEEPESLLSNMEGGASDSKPFNLQSANGQRRAHGIYFNGR</sequence>
<feature type="compositionally biased region" description="Polar residues" evidence="1">
    <location>
        <begin position="47"/>
        <end position="56"/>
    </location>
</feature>
<gene>
    <name evidence="3" type="ORF">AFUS01_LOCUS17127</name>
</gene>
<evidence type="ECO:0000256" key="2">
    <source>
        <dbReference type="SAM" id="SignalP"/>
    </source>
</evidence>
<feature type="chain" id="PRO_5035228707" evidence="2">
    <location>
        <begin position="25"/>
        <end position="68"/>
    </location>
</feature>
<dbReference type="OrthoDB" id="10423488at2759"/>
<dbReference type="AlphaFoldDB" id="A0A8J2JWV9"/>
<keyword evidence="2" id="KW-0732">Signal</keyword>
<organism evidence="3 4">
    <name type="scientific">Allacma fusca</name>
    <dbReference type="NCBI Taxonomy" id="39272"/>
    <lineage>
        <taxon>Eukaryota</taxon>
        <taxon>Metazoa</taxon>
        <taxon>Ecdysozoa</taxon>
        <taxon>Arthropoda</taxon>
        <taxon>Hexapoda</taxon>
        <taxon>Collembola</taxon>
        <taxon>Symphypleona</taxon>
        <taxon>Sminthuridae</taxon>
        <taxon>Allacma</taxon>
    </lineage>
</organism>
<feature type="region of interest" description="Disordered" evidence="1">
    <location>
        <begin position="34"/>
        <end position="68"/>
    </location>
</feature>
<evidence type="ECO:0000256" key="1">
    <source>
        <dbReference type="SAM" id="MobiDB-lite"/>
    </source>
</evidence>
<feature type="signal peptide" evidence="2">
    <location>
        <begin position="1"/>
        <end position="24"/>
    </location>
</feature>
<evidence type="ECO:0000313" key="4">
    <source>
        <dbReference type="Proteomes" id="UP000708208"/>
    </source>
</evidence>
<accession>A0A8J2JWV9</accession>
<keyword evidence="4" id="KW-1185">Reference proteome</keyword>
<proteinExistence type="predicted"/>
<evidence type="ECO:0000313" key="3">
    <source>
        <dbReference type="EMBL" id="CAG7728340.1"/>
    </source>
</evidence>
<dbReference type="EMBL" id="CAJVCH010162209">
    <property type="protein sequence ID" value="CAG7728340.1"/>
    <property type="molecule type" value="Genomic_DNA"/>
</dbReference>
<reference evidence="3" key="1">
    <citation type="submission" date="2021-06" db="EMBL/GenBank/DDBJ databases">
        <authorList>
            <person name="Hodson N. C."/>
            <person name="Mongue J. A."/>
            <person name="Jaron S. K."/>
        </authorList>
    </citation>
    <scope>NUCLEOTIDE SEQUENCE</scope>
</reference>